<reference evidence="3" key="1">
    <citation type="submission" date="2021-09" db="EMBL/GenBank/DDBJ databases">
        <authorList>
            <consortium name="AG Swart"/>
            <person name="Singh M."/>
            <person name="Singh A."/>
            <person name="Seah K."/>
            <person name="Emmerich C."/>
        </authorList>
    </citation>
    <scope>NUCLEOTIDE SEQUENCE</scope>
    <source>
        <strain evidence="3">ATCC30299</strain>
    </source>
</reference>
<comment type="caution">
    <text evidence="3">The sequence shown here is derived from an EMBL/GenBank/DDBJ whole genome shotgun (WGS) entry which is preliminary data.</text>
</comment>
<dbReference type="SUPFAM" id="SSF54518">
    <property type="entry name" value="Tubby C-terminal domain-like"/>
    <property type="match status" value="1"/>
</dbReference>
<feature type="domain" description="Tubby C-terminal" evidence="2">
    <location>
        <begin position="238"/>
        <end position="355"/>
    </location>
</feature>
<dbReference type="InterPro" id="IPR025659">
    <property type="entry name" value="Tubby-like_C"/>
</dbReference>
<evidence type="ECO:0000313" key="3">
    <source>
        <dbReference type="EMBL" id="CAG9330012.1"/>
    </source>
</evidence>
<organism evidence="3 4">
    <name type="scientific">Blepharisma stoltei</name>
    <dbReference type="NCBI Taxonomy" id="1481888"/>
    <lineage>
        <taxon>Eukaryota</taxon>
        <taxon>Sar</taxon>
        <taxon>Alveolata</taxon>
        <taxon>Ciliophora</taxon>
        <taxon>Postciliodesmatophora</taxon>
        <taxon>Heterotrichea</taxon>
        <taxon>Heterotrichida</taxon>
        <taxon>Blepharismidae</taxon>
        <taxon>Blepharisma</taxon>
    </lineage>
</organism>
<name>A0AAU9JZJ5_9CILI</name>
<proteinExistence type="inferred from homology"/>
<sequence length="447" mass="52258">MERVDPENCEKKVEVMLRSIHPNLNPPEQEGPQYNMLTYVEDFNVRVKAKILARSNFFKEILIKDKNILQRNKAIEIKLTSRKNQVSIESTLTCLDYLDHQNFNLFDIQPKTMLSLVVTASFIKVQQLEDQIVEYISKYLNPSNLVEVISIASQIKNEILLEKCYIYTRILLLARFGEMSLPKAFKDDKNLTYESPFLIYTKDGKNQKVSLEIFSYKAQESLSNRHVFHTVQNMYNLMRIERTRSEEGFTGSDYPHTFRLVREHDNALMLYAERHSDSGDIIICKSPSEQFSDEYIGIMVNNFWGNDFTLFDHGVKDKIANRFPQGFIKLREEKLKVKYESNILGDTPRSLEVKLWDEENKEEVTLNNVPPRWNERAECYTLNFYGRVSRASAKNFQLVMPDDPDTIYFMFGKISTENFHLDYRSPLSMFQAFAIGLASLSRKRIVA</sequence>
<dbReference type="Gene3D" id="3.20.90.10">
    <property type="entry name" value="Tubby Protein, Chain A"/>
    <property type="match status" value="1"/>
</dbReference>
<accession>A0AAU9JZJ5</accession>
<gene>
    <name evidence="3" type="ORF">BSTOLATCC_MIC50125</name>
</gene>
<feature type="domain" description="Tubby C-terminal" evidence="2">
    <location>
        <begin position="359"/>
        <end position="440"/>
    </location>
</feature>
<dbReference type="PANTHER" id="PTHR16517">
    <property type="entry name" value="TUBBY-RELATED"/>
    <property type="match status" value="1"/>
</dbReference>
<protein>
    <recommendedName>
        <fullName evidence="2">Tubby C-terminal domain-containing protein</fullName>
    </recommendedName>
</protein>
<evidence type="ECO:0000259" key="2">
    <source>
        <dbReference type="Pfam" id="PF01167"/>
    </source>
</evidence>
<evidence type="ECO:0000256" key="1">
    <source>
        <dbReference type="ARBA" id="ARBA00007129"/>
    </source>
</evidence>
<evidence type="ECO:0000313" key="4">
    <source>
        <dbReference type="Proteomes" id="UP001162131"/>
    </source>
</evidence>
<dbReference type="EMBL" id="CAJZBQ010000050">
    <property type="protein sequence ID" value="CAG9330012.1"/>
    <property type="molecule type" value="Genomic_DNA"/>
</dbReference>
<dbReference type="Proteomes" id="UP001162131">
    <property type="component" value="Unassembled WGS sequence"/>
</dbReference>
<keyword evidence="4" id="KW-1185">Reference proteome</keyword>
<dbReference type="AlphaFoldDB" id="A0AAU9JZJ5"/>
<dbReference type="Gene3D" id="3.30.710.10">
    <property type="entry name" value="Potassium Channel Kv1.1, Chain A"/>
    <property type="match status" value="1"/>
</dbReference>
<dbReference type="PANTHER" id="PTHR16517:SF7">
    <property type="entry name" value="PROTEIN KING TUBBY"/>
    <property type="match status" value="1"/>
</dbReference>
<dbReference type="Pfam" id="PF01167">
    <property type="entry name" value="Tub"/>
    <property type="match status" value="2"/>
</dbReference>
<comment type="similarity">
    <text evidence="1">Belongs to the TUB family.</text>
</comment>
<dbReference type="InterPro" id="IPR011333">
    <property type="entry name" value="SKP1/BTB/POZ_sf"/>
</dbReference>
<dbReference type="InterPro" id="IPR000007">
    <property type="entry name" value="Tubby_C"/>
</dbReference>